<reference evidence="1 2" key="1">
    <citation type="journal article" date="2019" name="J Genomics">
        <title>The Draft Genome of a Hydrogen-producing Cyanobacterium, Arthrospira platensis NIES-46.</title>
        <authorList>
            <person name="Suzuki S."/>
            <person name="Yamaguchi H."/>
            <person name="Kawachi M."/>
        </authorList>
    </citation>
    <scope>NUCLEOTIDE SEQUENCE [LARGE SCALE GENOMIC DNA]</scope>
    <source>
        <strain evidence="1 2">NIES-46</strain>
    </source>
</reference>
<dbReference type="EMBL" id="BIMW01000075">
    <property type="protein sequence ID" value="GCE93551.1"/>
    <property type="molecule type" value="Genomic_DNA"/>
</dbReference>
<evidence type="ECO:0000313" key="2">
    <source>
        <dbReference type="Proteomes" id="UP000326169"/>
    </source>
</evidence>
<sequence>MVKKDSSSTRIEDEAIAQGIHNFERLKNQENHSIKYQLTESEINKIVALSKALRTGTQQLPDWAISYIHFVNQQIQAEQTQSQKDLAENWTKWKQKQIQNYRHDLKIQQDRISHPAQQSRYHRSLELNTEISDKLEALGMKENIDECIFLGISLMYENLILGATLPIVKDKQV</sequence>
<name>A0A5M3T6S9_LIMPL</name>
<dbReference type="RefSeq" id="WP_006616395.1">
    <property type="nucleotide sequence ID" value="NZ_BIMW01000075.1"/>
</dbReference>
<gene>
    <name evidence="1" type="ORF">NIES46_16020</name>
</gene>
<protein>
    <submittedName>
        <fullName evidence="1">Uncharacterized protein</fullName>
    </submittedName>
</protein>
<dbReference type="GeneID" id="301682464"/>
<organism evidence="1 2">
    <name type="scientific">Limnospira platensis NIES-46</name>
    <dbReference type="NCBI Taxonomy" id="1236695"/>
    <lineage>
        <taxon>Bacteria</taxon>
        <taxon>Bacillati</taxon>
        <taxon>Cyanobacteriota</taxon>
        <taxon>Cyanophyceae</taxon>
        <taxon>Oscillatoriophycideae</taxon>
        <taxon>Oscillatoriales</taxon>
        <taxon>Sirenicapillariaceae</taxon>
        <taxon>Limnospira</taxon>
    </lineage>
</organism>
<evidence type="ECO:0000313" key="1">
    <source>
        <dbReference type="EMBL" id="GCE93551.1"/>
    </source>
</evidence>
<dbReference type="Proteomes" id="UP000326169">
    <property type="component" value="Unassembled WGS sequence"/>
</dbReference>
<keyword evidence="2" id="KW-1185">Reference proteome</keyword>
<comment type="caution">
    <text evidence="1">The sequence shown here is derived from an EMBL/GenBank/DDBJ whole genome shotgun (WGS) entry which is preliminary data.</text>
</comment>
<proteinExistence type="predicted"/>
<accession>A0A5M3T6S9</accession>